<evidence type="ECO:0000313" key="3">
    <source>
        <dbReference type="EMBL" id="KAF2669219.1"/>
    </source>
</evidence>
<dbReference type="EMBL" id="MU004235">
    <property type="protein sequence ID" value="KAF2669219.1"/>
    <property type="molecule type" value="Genomic_DNA"/>
</dbReference>
<feature type="coiled-coil region" evidence="1">
    <location>
        <begin position="608"/>
        <end position="635"/>
    </location>
</feature>
<evidence type="ECO:0000256" key="1">
    <source>
        <dbReference type="SAM" id="Coils"/>
    </source>
</evidence>
<feature type="region of interest" description="Disordered" evidence="2">
    <location>
        <begin position="44"/>
        <end position="95"/>
    </location>
</feature>
<feature type="compositionally biased region" description="Acidic residues" evidence="2">
    <location>
        <begin position="250"/>
        <end position="266"/>
    </location>
</feature>
<proteinExistence type="predicted"/>
<reference evidence="3" key="1">
    <citation type="journal article" date="2020" name="Stud. Mycol.">
        <title>101 Dothideomycetes genomes: a test case for predicting lifestyles and emergence of pathogens.</title>
        <authorList>
            <person name="Haridas S."/>
            <person name="Albert R."/>
            <person name="Binder M."/>
            <person name="Bloem J."/>
            <person name="Labutti K."/>
            <person name="Salamov A."/>
            <person name="Andreopoulos B."/>
            <person name="Baker S."/>
            <person name="Barry K."/>
            <person name="Bills G."/>
            <person name="Bluhm B."/>
            <person name="Cannon C."/>
            <person name="Castanera R."/>
            <person name="Culley D."/>
            <person name="Daum C."/>
            <person name="Ezra D."/>
            <person name="Gonzalez J."/>
            <person name="Henrissat B."/>
            <person name="Kuo A."/>
            <person name="Liang C."/>
            <person name="Lipzen A."/>
            <person name="Lutzoni F."/>
            <person name="Magnuson J."/>
            <person name="Mondo S."/>
            <person name="Nolan M."/>
            <person name="Ohm R."/>
            <person name="Pangilinan J."/>
            <person name="Park H.-J."/>
            <person name="Ramirez L."/>
            <person name="Alfaro M."/>
            <person name="Sun H."/>
            <person name="Tritt A."/>
            <person name="Yoshinaga Y."/>
            <person name="Zwiers L.-H."/>
            <person name="Turgeon B."/>
            <person name="Goodwin S."/>
            <person name="Spatafora J."/>
            <person name="Crous P."/>
            <person name="Grigoriev I."/>
        </authorList>
    </citation>
    <scope>NUCLEOTIDE SEQUENCE</scope>
    <source>
        <strain evidence="3">CBS 115976</strain>
    </source>
</reference>
<feature type="region of interest" description="Disordered" evidence="2">
    <location>
        <begin position="246"/>
        <end position="266"/>
    </location>
</feature>
<dbReference type="Proteomes" id="UP000799302">
    <property type="component" value="Unassembled WGS sequence"/>
</dbReference>
<keyword evidence="1" id="KW-0175">Coiled coil</keyword>
<feature type="compositionally biased region" description="Polar residues" evidence="2">
    <location>
        <begin position="54"/>
        <end position="72"/>
    </location>
</feature>
<feature type="region of interest" description="Disordered" evidence="2">
    <location>
        <begin position="490"/>
        <end position="526"/>
    </location>
</feature>
<feature type="region of interest" description="Disordered" evidence="2">
    <location>
        <begin position="134"/>
        <end position="186"/>
    </location>
</feature>
<keyword evidence="4" id="KW-1185">Reference proteome</keyword>
<sequence>MRRAFGKRLKRLSIGAKKTASKVFSSPSTVRTESDYQPLLARDGGFHHYHGHDNTTSARRASQDSSDFSVLSQDPWDQPRRLSEPAGLYSSLPPKVPVKRRKTVHVHLDRPQTFKQPPLIYSDIKEWEAETPANSPWFWRPQSPKDEGYDQLPESLAGPSNLNSPASPWLPGRAPGDHNSGHEASPQHFLGGGIVASPTLITPHSPNFSEESSEITAMPKPKRTGTGDSLLSLRKISSQVRITRVNSDPEAVEEQVQEEEEEEDPVLTELRKTLQASRETIRARRDHNYEAGFEGKPLTSLARWRELEQAERRSKIFPPPSRIVMSCDTLDEPVNNRMSFLVEDATSHQRVLVNMTAEDVEYRRKVNHIRLEKMKEAIQLVEPRAANTANQGESSGAAISDHPLFRDNQDEYERYQGELRRKVFVNISPEPTFSEMQHVTTPLEWPNDLALPREILAKVNLEKTFRKAPADADTDRSAKRASGPRILVDLFKKTNRDDEGDGTNDGKRLSDISLDVDPPDDGIPSVDNPFSSLYGKCKRISMAEVQDLQVSDELLQDEVPHTISREMISRLSMHEGVRRYLIITRPKYDSAEQTVRAMISEWLETASIEEITKEKKEKKEKKENADEEVGSCEESIIGIARLGLSFAQGWLDRCIENGW</sequence>
<name>A0A6A6UAC8_9PEZI</name>
<accession>A0A6A6UAC8</accession>
<evidence type="ECO:0000256" key="2">
    <source>
        <dbReference type="SAM" id="MobiDB-lite"/>
    </source>
</evidence>
<organism evidence="3 4">
    <name type="scientific">Microthyrium microscopicum</name>
    <dbReference type="NCBI Taxonomy" id="703497"/>
    <lineage>
        <taxon>Eukaryota</taxon>
        <taxon>Fungi</taxon>
        <taxon>Dikarya</taxon>
        <taxon>Ascomycota</taxon>
        <taxon>Pezizomycotina</taxon>
        <taxon>Dothideomycetes</taxon>
        <taxon>Dothideomycetes incertae sedis</taxon>
        <taxon>Microthyriales</taxon>
        <taxon>Microthyriaceae</taxon>
        <taxon>Microthyrium</taxon>
    </lineage>
</organism>
<evidence type="ECO:0000313" key="4">
    <source>
        <dbReference type="Proteomes" id="UP000799302"/>
    </source>
</evidence>
<feature type="region of interest" description="Disordered" evidence="2">
    <location>
        <begin position="206"/>
        <end position="230"/>
    </location>
</feature>
<dbReference type="AlphaFoldDB" id="A0A6A6UAC8"/>
<protein>
    <submittedName>
        <fullName evidence="3">Uncharacterized protein</fullName>
    </submittedName>
</protein>
<gene>
    <name evidence="3" type="ORF">BT63DRAFT_479089</name>
</gene>